<evidence type="ECO:0000313" key="3">
    <source>
        <dbReference type="Proteomes" id="UP000009131"/>
    </source>
</evidence>
<keyword evidence="3" id="KW-1185">Reference proteome</keyword>
<evidence type="ECO:0000256" key="1">
    <source>
        <dbReference type="SAM" id="MobiDB-lite"/>
    </source>
</evidence>
<feature type="compositionally biased region" description="Polar residues" evidence="1">
    <location>
        <begin position="216"/>
        <end position="230"/>
    </location>
</feature>
<feature type="compositionally biased region" description="Polar residues" evidence="1">
    <location>
        <begin position="37"/>
        <end position="47"/>
    </location>
</feature>
<organism evidence="2 3">
    <name type="scientific">Mixia osmundae (strain CBS 9802 / IAM 14324 / JCM 22182 / KY 12970)</name>
    <dbReference type="NCBI Taxonomy" id="764103"/>
    <lineage>
        <taxon>Eukaryota</taxon>
        <taxon>Fungi</taxon>
        <taxon>Dikarya</taxon>
        <taxon>Basidiomycota</taxon>
        <taxon>Pucciniomycotina</taxon>
        <taxon>Mixiomycetes</taxon>
        <taxon>Mixiales</taxon>
        <taxon>Mixiaceae</taxon>
        <taxon>Mixia</taxon>
    </lineage>
</organism>
<comment type="caution">
    <text evidence="2">The sequence shown here is derived from an EMBL/GenBank/DDBJ whole genome shotgun (WGS) entry which is preliminary data.</text>
</comment>
<dbReference type="AlphaFoldDB" id="G7E641"/>
<feature type="compositionally biased region" description="Basic and acidic residues" evidence="1">
    <location>
        <begin position="194"/>
        <end position="207"/>
    </location>
</feature>
<accession>G7E641</accession>
<feature type="compositionally biased region" description="Low complexity" evidence="1">
    <location>
        <begin position="22"/>
        <end position="36"/>
    </location>
</feature>
<dbReference type="STRING" id="764103.G7E641"/>
<feature type="region of interest" description="Disordered" evidence="1">
    <location>
        <begin position="192"/>
        <end position="245"/>
    </location>
</feature>
<feature type="region of interest" description="Disordered" evidence="1">
    <location>
        <begin position="1"/>
        <end position="48"/>
    </location>
</feature>
<dbReference type="RefSeq" id="XP_014569183.1">
    <property type="nucleotide sequence ID" value="XM_014713697.1"/>
</dbReference>
<dbReference type="Proteomes" id="UP000009131">
    <property type="component" value="Unassembled WGS sequence"/>
</dbReference>
<name>G7E641_MIXOS</name>
<gene>
    <name evidence="2" type="primary">Mo04985</name>
    <name evidence="2" type="ORF">E5Q_04985</name>
</gene>
<evidence type="ECO:0000313" key="2">
    <source>
        <dbReference type="EMBL" id="GAA98301.1"/>
    </source>
</evidence>
<dbReference type="eggNOG" id="ENOG502SDR6">
    <property type="taxonomic scope" value="Eukaryota"/>
</dbReference>
<dbReference type="SUPFAM" id="SSF143503">
    <property type="entry name" value="PUG domain-like"/>
    <property type="match status" value="1"/>
</dbReference>
<dbReference type="HOGENOM" id="CLU_774066_0_0_1"/>
<dbReference type="InParanoid" id="G7E641"/>
<dbReference type="InterPro" id="IPR036339">
    <property type="entry name" value="PUB-like_dom_sf"/>
</dbReference>
<dbReference type="Gene3D" id="1.20.58.2190">
    <property type="match status" value="1"/>
</dbReference>
<proteinExistence type="predicted"/>
<sequence>MTESEPPAAPGSSTSPLPQESAALARQTAADAALARSNTIDPASTQTRLRERDEKVKLLRIIDDLVIDKNDRTAALDLRDLLRTLLSNAQTGEHKFLTIKLGNAAIKRRLVDRTGGTDYLWAAGFYRETKDFQIFAKYSEAPSERVQTKLRLAIETLIDRQRTWTSHSEWSTNLKEREARLESERKRNALLAVQEDHASRMEREERKRAARASLATLPQPSEAEPQSSRYESGAARLGGNDGPTAARHDGVCGRAAEQFSSTADVMPQRDQAAVCAVMVSCGRVRMLHRSTELNARRCRPMTHHASGSTRSNALHGLAHLRLAHDNNADLEPFIGRGLIKVGKEGAAVQLSSSSAAEL</sequence>
<reference evidence="2 3" key="2">
    <citation type="journal article" date="2012" name="Open Biol.">
        <title>Characteristics of nucleosomes and linker DNA regions on the genome of the basidiomycete Mixia osmundae revealed by mono- and dinucleosome mapping.</title>
        <authorList>
            <person name="Nishida H."/>
            <person name="Kondo S."/>
            <person name="Matsumoto T."/>
            <person name="Suzuki Y."/>
            <person name="Yoshikawa H."/>
            <person name="Taylor T.D."/>
            <person name="Sugiyama J."/>
        </authorList>
    </citation>
    <scope>NUCLEOTIDE SEQUENCE [LARGE SCALE GENOMIC DNA]</scope>
    <source>
        <strain evidence="3">CBS 9802 / IAM 14324 / JCM 22182 / KY 12970</strain>
    </source>
</reference>
<dbReference type="CDD" id="cd09212">
    <property type="entry name" value="PUB"/>
    <property type="match status" value="1"/>
</dbReference>
<reference evidence="2 3" key="1">
    <citation type="journal article" date="2011" name="J. Gen. Appl. Microbiol.">
        <title>Draft genome sequencing of the enigmatic basidiomycete Mixia osmundae.</title>
        <authorList>
            <person name="Nishida H."/>
            <person name="Nagatsuka Y."/>
            <person name="Sugiyama J."/>
        </authorList>
    </citation>
    <scope>NUCLEOTIDE SEQUENCE [LARGE SCALE GENOMIC DNA]</scope>
    <source>
        <strain evidence="3">CBS 9802 / IAM 14324 / JCM 22182 / KY 12970</strain>
    </source>
</reference>
<dbReference type="EMBL" id="BABT02000150">
    <property type="protein sequence ID" value="GAA98301.1"/>
    <property type="molecule type" value="Genomic_DNA"/>
</dbReference>
<protein>
    <submittedName>
        <fullName evidence="2">Uncharacterized protein</fullName>
    </submittedName>
</protein>